<dbReference type="PANTHER" id="PTHR21716:SF68">
    <property type="entry name" value="TRANSPORT PROTEIN YTVI-RELATED"/>
    <property type="match status" value="1"/>
</dbReference>
<dbReference type="InterPro" id="IPR014227">
    <property type="entry name" value="YtvI-like"/>
</dbReference>
<dbReference type="RefSeq" id="WP_029197074.1">
    <property type="nucleotide sequence ID" value="NZ_JAMDMW010000072.1"/>
</dbReference>
<dbReference type="PANTHER" id="PTHR21716">
    <property type="entry name" value="TRANSMEMBRANE PROTEIN"/>
    <property type="match status" value="1"/>
</dbReference>
<evidence type="ECO:0000256" key="4">
    <source>
        <dbReference type="ARBA" id="ARBA00022989"/>
    </source>
</evidence>
<protein>
    <submittedName>
        <fullName evidence="7">Sporulation integral membrane protein YtvI</fullName>
    </submittedName>
</protein>
<feature type="transmembrane region" description="Helical" evidence="6">
    <location>
        <begin position="39"/>
        <end position="58"/>
    </location>
</feature>
<dbReference type="InterPro" id="IPR002549">
    <property type="entry name" value="AI-2E-like"/>
</dbReference>
<evidence type="ECO:0000256" key="1">
    <source>
        <dbReference type="ARBA" id="ARBA00004141"/>
    </source>
</evidence>
<comment type="caution">
    <text evidence="7">The sequence shown here is derived from an EMBL/GenBank/DDBJ whole genome shotgun (WGS) entry which is preliminary data.</text>
</comment>
<dbReference type="Pfam" id="PF01594">
    <property type="entry name" value="AI-2E_transport"/>
    <property type="match status" value="1"/>
</dbReference>
<evidence type="ECO:0000313" key="7">
    <source>
        <dbReference type="EMBL" id="MCY9691904.1"/>
    </source>
</evidence>
<feature type="transmembrane region" description="Helical" evidence="6">
    <location>
        <begin position="332"/>
        <end position="354"/>
    </location>
</feature>
<feature type="transmembrane region" description="Helical" evidence="6">
    <location>
        <begin position="292"/>
        <end position="312"/>
    </location>
</feature>
<feature type="transmembrane region" description="Helical" evidence="6">
    <location>
        <begin position="174"/>
        <end position="192"/>
    </location>
</feature>
<accession>A0ABT4G6V3</accession>
<name>A0ABT4G6V3_9BACL</name>
<reference evidence="7 8" key="1">
    <citation type="submission" date="2022-05" db="EMBL/GenBank/DDBJ databases">
        <title>Genome Sequencing of Bee-Associated Microbes.</title>
        <authorList>
            <person name="Dunlap C."/>
        </authorList>
    </citation>
    <scope>NUCLEOTIDE SEQUENCE [LARGE SCALE GENOMIC DNA]</scope>
    <source>
        <strain evidence="7 8">NRRL B-14421</strain>
    </source>
</reference>
<dbReference type="Proteomes" id="UP001527099">
    <property type="component" value="Unassembled WGS sequence"/>
</dbReference>
<keyword evidence="5 6" id="KW-0472">Membrane</keyword>
<evidence type="ECO:0000256" key="5">
    <source>
        <dbReference type="ARBA" id="ARBA00023136"/>
    </source>
</evidence>
<feature type="transmembrane region" description="Helical" evidence="6">
    <location>
        <begin position="268"/>
        <end position="287"/>
    </location>
</feature>
<feature type="transmembrane region" description="Helical" evidence="6">
    <location>
        <begin position="234"/>
        <end position="262"/>
    </location>
</feature>
<dbReference type="EMBL" id="JAMDMX010000008">
    <property type="protein sequence ID" value="MCY9691904.1"/>
    <property type="molecule type" value="Genomic_DNA"/>
</dbReference>
<organism evidence="7 8">
    <name type="scientific">Paenibacillus alginolyticus</name>
    <dbReference type="NCBI Taxonomy" id="59839"/>
    <lineage>
        <taxon>Bacteria</taxon>
        <taxon>Bacillati</taxon>
        <taxon>Bacillota</taxon>
        <taxon>Bacilli</taxon>
        <taxon>Bacillales</taxon>
        <taxon>Paenibacillaceae</taxon>
        <taxon>Paenibacillus</taxon>
    </lineage>
</organism>
<comment type="similarity">
    <text evidence="2">Belongs to the autoinducer-2 exporter (AI-2E) (TC 2.A.86) family.</text>
</comment>
<gene>
    <name evidence="7" type="primary">ytvI</name>
    <name evidence="7" type="ORF">M5X19_03035</name>
</gene>
<keyword evidence="3 6" id="KW-0812">Transmembrane</keyword>
<evidence type="ECO:0000256" key="6">
    <source>
        <dbReference type="SAM" id="Phobius"/>
    </source>
</evidence>
<comment type="subcellular location">
    <subcellularLocation>
        <location evidence="1">Membrane</location>
        <topology evidence="1">Multi-pass membrane protein</topology>
    </subcellularLocation>
</comment>
<evidence type="ECO:0000313" key="8">
    <source>
        <dbReference type="Proteomes" id="UP001527099"/>
    </source>
</evidence>
<proteinExistence type="inferred from homology"/>
<sequence length="378" mass="42279">MGILNPRLVHQIFRGIWVALIIIVIGLAFFYVIPLIYPFIFGWILALMLNPLVNFFQFKLKFPRWLAVTLSMMLFLGAMVTAITLLVANIVVELGSLADSLQIQINLWVEQFNVFINSTAFQDWIERINQFFENNPKYQETVNNNLSSTAGSIADVSKFIIGYVFDTLKRLLTSLPNIATITIIVMLATFFISKDWYQLIKRYKGIFSDVIVKTTQLIRTDLQKALFGYMRAQLILVSLTALVVIIGLLVLRVDYAITIGLLTGLADLMPYLGTGAVMVPWILYVFFAQGDYFLGIGLSVLYGVIVIARQIMEPKVLASSVGLDPLATLIAMFVGLQLFGLLGLIIGPVTLILISAFYRAKIFHDTAAYIQKGSVPPK</sequence>
<feature type="transmembrane region" description="Helical" evidence="6">
    <location>
        <begin position="65"/>
        <end position="92"/>
    </location>
</feature>
<evidence type="ECO:0000256" key="2">
    <source>
        <dbReference type="ARBA" id="ARBA00009773"/>
    </source>
</evidence>
<dbReference type="NCBIfam" id="TIGR02872">
    <property type="entry name" value="spore_ytvI"/>
    <property type="match status" value="1"/>
</dbReference>
<keyword evidence="4 6" id="KW-1133">Transmembrane helix</keyword>
<feature type="transmembrane region" description="Helical" evidence="6">
    <location>
        <begin position="12"/>
        <end position="33"/>
    </location>
</feature>
<evidence type="ECO:0000256" key="3">
    <source>
        <dbReference type="ARBA" id="ARBA00022692"/>
    </source>
</evidence>
<keyword evidence="8" id="KW-1185">Reference proteome</keyword>